<dbReference type="Gene3D" id="3.30.70.100">
    <property type="match status" value="1"/>
</dbReference>
<dbReference type="Proteomes" id="UP000062255">
    <property type="component" value="Chromosome"/>
</dbReference>
<dbReference type="InterPro" id="IPR009799">
    <property type="entry name" value="EthD_dom"/>
</dbReference>
<dbReference type="RefSeq" id="WP_049743111.1">
    <property type="nucleotide sequence ID" value="NZ_CP012150.1"/>
</dbReference>
<evidence type="ECO:0000313" key="3">
    <source>
        <dbReference type="Proteomes" id="UP000062255"/>
    </source>
</evidence>
<feature type="domain" description="EthD" evidence="1">
    <location>
        <begin position="11"/>
        <end position="87"/>
    </location>
</feature>
<dbReference type="SUPFAM" id="SSF54909">
    <property type="entry name" value="Dimeric alpha+beta barrel"/>
    <property type="match status" value="1"/>
</dbReference>
<dbReference type="NCBIfam" id="TIGR02118">
    <property type="entry name" value="EthD family reductase"/>
    <property type="match status" value="1"/>
</dbReference>
<evidence type="ECO:0000259" key="1">
    <source>
        <dbReference type="Pfam" id="PF07110"/>
    </source>
</evidence>
<protein>
    <recommendedName>
        <fullName evidence="1">EthD domain-containing protein</fullName>
    </recommendedName>
</protein>
<proteinExistence type="predicted"/>
<dbReference type="OrthoDB" id="5294870at2"/>
<dbReference type="Pfam" id="PF07110">
    <property type="entry name" value="EthD"/>
    <property type="match status" value="1"/>
</dbReference>
<dbReference type="STRING" id="134601.AFA91_01135"/>
<gene>
    <name evidence="2" type="ORF">AFA91_01135</name>
</gene>
<name>A0A0K0WZV6_MYCGD</name>
<dbReference type="PATRIC" id="fig|134601.6.peg.239"/>
<dbReference type="InterPro" id="IPR011008">
    <property type="entry name" value="Dimeric_a/b-barrel"/>
</dbReference>
<organism evidence="2 3">
    <name type="scientific">Mycolicibacterium goodii</name>
    <name type="common">Mycobacterium goodii</name>
    <dbReference type="NCBI Taxonomy" id="134601"/>
    <lineage>
        <taxon>Bacteria</taxon>
        <taxon>Bacillati</taxon>
        <taxon>Actinomycetota</taxon>
        <taxon>Actinomycetes</taxon>
        <taxon>Mycobacteriales</taxon>
        <taxon>Mycobacteriaceae</taxon>
        <taxon>Mycolicibacterium</taxon>
    </lineage>
</organism>
<dbReference type="KEGG" id="mgo:AFA91_01135"/>
<dbReference type="GO" id="GO:0016491">
    <property type="term" value="F:oxidoreductase activity"/>
    <property type="evidence" value="ECO:0007669"/>
    <property type="project" value="InterPro"/>
</dbReference>
<dbReference type="EMBL" id="CP012150">
    <property type="protein sequence ID" value="AKS30709.1"/>
    <property type="molecule type" value="Genomic_DNA"/>
</dbReference>
<dbReference type="AlphaFoldDB" id="A0A0K0WZV6"/>
<dbReference type="PANTHER" id="PTHR40260:SF2">
    <property type="entry name" value="BLR8190 PROTEIN"/>
    <property type="match status" value="1"/>
</dbReference>
<dbReference type="PANTHER" id="PTHR40260">
    <property type="entry name" value="BLR8190 PROTEIN"/>
    <property type="match status" value="1"/>
</dbReference>
<evidence type="ECO:0000313" key="2">
    <source>
        <dbReference type="EMBL" id="AKS30709.1"/>
    </source>
</evidence>
<sequence>MHDVIVLYNHPSDPEAFDAHYRDVHVPLVHKLPLLQEFTYGHVDRDNHDSGYYLMARLSYASAADCAESMASDAGKASVADLANFAEAGVTLLNVARAN</sequence>
<accession>A0A0K0WZV6</accession>
<reference evidence="2 3" key="1">
    <citation type="submission" date="2015-07" db="EMBL/GenBank/DDBJ databases">
        <title>Complete genome sequence of Mycobacterium goodii X7B, a facultative thermophilic biodesulfurizing bacterium.</title>
        <authorList>
            <person name="Yu B."/>
            <person name="Li F."/>
            <person name="Xu P."/>
        </authorList>
    </citation>
    <scope>NUCLEOTIDE SEQUENCE [LARGE SCALE GENOMIC DNA]</scope>
    <source>
        <strain evidence="2 3">X7B</strain>
    </source>
</reference>